<dbReference type="AlphaFoldDB" id="A0A5J5AK92"/>
<evidence type="ECO:0000313" key="2">
    <source>
        <dbReference type="Proteomes" id="UP000325577"/>
    </source>
</evidence>
<organism evidence="1 2">
    <name type="scientific">Nyssa sinensis</name>
    <dbReference type="NCBI Taxonomy" id="561372"/>
    <lineage>
        <taxon>Eukaryota</taxon>
        <taxon>Viridiplantae</taxon>
        <taxon>Streptophyta</taxon>
        <taxon>Embryophyta</taxon>
        <taxon>Tracheophyta</taxon>
        <taxon>Spermatophyta</taxon>
        <taxon>Magnoliopsida</taxon>
        <taxon>eudicotyledons</taxon>
        <taxon>Gunneridae</taxon>
        <taxon>Pentapetalae</taxon>
        <taxon>asterids</taxon>
        <taxon>Cornales</taxon>
        <taxon>Nyssaceae</taxon>
        <taxon>Nyssa</taxon>
    </lineage>
</organism>
<proteinExistence type="predicted"/>
<dbReference type="Proteomes" id="UP000325577">
    <property type="component" value="Linkage Group LG2"/>
</dbReference>
<dbReference type="EMBL" id="CM018043">
    <property type="protein sequence ID" value="KAA8531060.1"/>
    <property type="molecule type" value="Genomic_DNA"/>
</dbReference>
<keyword evidence="2" id="KW-1185">Reference proteome</keyword>
<protein>
    <submittedName>
        <fullName evidence="1">Uncharacterized protein</fullName>
    </submittedName>
</protein>
<name>A0A5J5AK92_9ASTE</name>
<gene>
    <name evidence="1" type="ORF">F0562_005769</name>
</gene>
<accession>A0A5J5AK92</accession>
<evidence type="ECO:0000313" key="1">
    <source>
        <dbReference type="EMBL" id="KAA8531060.1"/>
    </source>
</evidence>
<reference evidence="1 2" key="1">
    <citation type="submission" date="2019-09" db="EMBL/GenBank/DDBJ databases">
        <title>A chromosome-level genome assembly of the Chinese tupelo Nyssa sinensis.</title>
        <authorList>
            <person name="Yang X."/>
            <person name="Kang M."/>
            <person name="Yang Y."/>
            <person name="Xiong H."/>
            <person name="Wang M."/>
            <person name="Zhang Z."/>
            <person name="Wang Z."/>
            <person name="Wu H."/>
            <person name="Ma T."/>
            <person name="Liu J."/>
            <person name="Xi Z."/>
        </authorList>
    </citation>
    <scope>NUCLEOTIDE SEQUENCE [LARGE SCALE GENOMIC DNA]</scope>
    <source>
        <strain evidence="1">J267</strain>
        <tissue evidence="1">Leaf</tissue>
    </source>
</reference>
<sequence>MLGSRVSAKFKARSVSFKVVGGFEILRRQIIKSSFKAKVSSSSNTLQTQNLLGRPLHSSIPSMRAALGTPRNSPTLGILGTDSASGPRLGGGLVANLLGNGVRLAAALSGVDKVDDIRSDRCPHNVRQRKGVGSTIGRYVRVMVDN</sequence>